<feature type="transmembrane region" description="Helical" evidence="5">
    <location>
        <begin position="322"/>
        <end position="343"/>
    </location>
</feature>
<keyword evidence="7" id="KW-1185">Reference proteome</keyword>
<proteinExistence type="predicted"/>
<evidence type="ECO:0000256" key="2">
    <source>
        <dbReference type="ARBA" id="ARBA00022692"/>
    </source>
</evidence>
<sequence>MATSGIVTSFLGALQAALSVLLTMAYGAIAARLQIVSNSTAKEVSHLCVSIFMPALLFYNVGSQLHLDTLMRYMPIIIWSISYNFITIALGSLASQRLNAPRWTIVAATFNNSTSLPLLLLTSFEVSGVLKPLLVPGDDDTAAIRRASVYFLINATVSNTLTFSLGPRLLRPLPGRGEPEAWQQRPHAMQRTLSSADDEDDIHRYDEESTLVYEEEHETVQKKPPSRSELLWHHVIDFLSQFINAPVAGASLGAVVGLVPWLHEQFFEKGGIFIAWLTSSIKNIGALFASLQVVVVGVKLYNSLESLRRGNDVGSIAWRPTVGTLLVRFAIWHVASISLVYLLAAKTRLLPNDPILWFSMMLMPVGPSAMKLSALSDVSDISEKEKMKIARFLALSYMVTPLICFAAVGSLTMSEHLMNSSHL</sequence>
<comment type="subcellular location">
    <subcellularLocation>
        <location evidence="1">Membrane</location>
        <topology evidence="1">Multi-pass membrane protein</topology>
    </subcellularLocation>
</comment>
<name>A0A0D7A9C6_9AGAR</name>
<dbReference type="EMBL" id="KN882027">
    <property type="protein sequence ID" value="KIY46561.1"/>
    <property type="molecule type" value="Genomic_DNA"/>
</dbReference>
<evidence type="ECO:0000256" key="1">
    <source>
        <dbReference type="ARBA" id="ARBA00004141"/>
    </source>
</evidence>
<feature type="transmembrane region" description="Helical" evidence="5">
    <location>
        <begin position="283"/>
        <end position="301"/>
    </location>
</feature>
<dbReference type="Proteomes" id="UP000054144">
    <property type="component" value="Unassembled WGS sequence"/>
</dbReference>
<keyword evidence="2 5" id="KW-0812">Transmembrane</keyword>
<evidence type="ECO:0000256" key="3">
    <source>
        <dbReference type="ARBA" id="ARBA00022989"/>
    </source>
</evidence>
<dbReference type="GO" id="GO:0016020">
    <property type="term" value="C:membrane"/>
    <property type="evidence" value="ECO:0007669"/>
    <property type="project" value="UniProtKB-SubCell"/>
</dbReference>
<dbReference type="PANTHER" id="PTHR31794:SF4">
    <property type="entry name" value="AUXIN EFFLUX TRANSPORTER FAMILY PROTEIN (EUROFUNG)"/>
    <property type="match status" value="1"/>
</dbReference>
<dbReference type="GO" id="GO:0005783">
    <property type="term" value="C:endoplasmic reticulum"/>
    <property type="evidence" value="ECO:0007669"/>
    <property type="project" value="TreeGrafter"/>
</dbReference>
<feature type="transmembrane region" description="Helical" evidence="5">
    <location>
        <begin position="73"/>
        <end position="94"/>
    </location>
</feature>
<feature type="transmembrane region" description="Helical" evidence="5">
    <location>
        <begin position="355"/>
        <end position="372"/>
    </location>
</feature>
<evidence type="ECO:0000313" key="7">
    <source>
        <dbReference type="Proteomes" id="UP000054144"/>
    </source>
</evidence>
<dbReference type="PANTHER" id="PTHR31794">
    <property type="entry name" value="AUXIN EFFLUX TRANSPORTER FAMILY PROTEIN (EUROFUNG)"/>
    <property type="match status" value="1"/>
</dbReference>
<evidence type="ECO:0000313" key="6">
    <source>
        <dbReference type="EMBL" id="KIY46561.1"/>
    </source>
</evidence>
<evidence type="ECO:0000256" key="4">
    <source>
        <dbReference type="ARBA" id="ARBA00023136"/>
    </source>
</evidence>
<feature type="transmembrane region" description="Helical" evidence="5">
    <location>
        <begin position="43"/>
        <end position="61"/>
    </location>
</feature>
<dbReference type="Pfam" id="PF03547">
    <property type="entry name" value="Mem_trans"/>
    <property type="match status" value="1"/>
</dbReference>
<feature type="transmembrane region" description="Helical" evidence="5">
    <location>
        <begin position="242"/>
        <end position="263"/>
    </location>
</feature>
<dbReference type="InterPro" id="IPR004776">
    <property type="entry name" value="Mem_transp_PIN-like"/>
</dbReference>
<keyword evidence="3 5" id="KW-1133">Transmembrane helix</keyword>
<gene>
    <name evidence="6" type="ORF">FISHEDRAFT_60245</name>
</gene>
<feature type="transmembrane region" description="Helical" evidence="5">
    <location>
        <begin position="6"/>
        <end position="31"/>
    </location>
</feature>
<dbReference type="OrthoDB" id="191139at2759"/>
<keyword evidence="4 5" id="KW-0472">Membrane</keyword>
<dbReference type="AlphaFoldDB" id="A0A0D7A9C6"/>
<dbReference type="GO" id="GO:0055085">
    <property type="term" value="P:transmembrane transport"/>
    <property type="evidence" value="ECO:0007669"/>
    <property type="project" value="InterPro"/>
</dbReference>
<organism evidence="6 7">
    <name type="scientific">Fistulina hepatica ATCC 64428</name>
    <dbReference type="NCBI Taxonomy" id="1128425"/>
    <lineage>
        <taxon>Eukaryota</taxon>
        <taxon>Fungi</taxon>
        <taxon>Dikarya</taxon>
        <taxon>Basidiomycota</taxon>
        <taxon>Agaricomycotina</taxon>
        <taxon>Agaricomycetes</taxon>
        <taxon>Agaricomycetidae</taxon>
        <taxon>Agaricales</taxon>
        <taxon>Fistulinaceae</taxon>
        <taxon>Fistulina</taxon>
    </lineage>
</organism>
<accession>A0A0D7A9C6</accession>
<reference evidence="6 7" key="1">
    <citation type="journal article" date="2015" name="Fungal Genet. Biol.">
        <title>Evolution of novel wood decay mechanisms in Agaricales revealed by the genome sequences of Fistulina hepatica and Cylindrobasidium torrendii.</title>
        <authorList>
            <person name="Floudas D."/>
            <person name="Held B.W."/>
            <person name="Riley R."/>
            <person name="Nagy L.G."/>
            <person name="Koehler G."/>
            <person name="Ransdell A.S."/>
            <person name="Younus H."/>
            <person name="Chow J."/>
            <person name="Chiniquy J."/>
            <person name="Lipzen A."/>
            <person name="Tritt A."/>
            <person name="Sun H."/>
            <person name="Haridas S."/>
            <person name="LaButti K."/>
            <person name="Ohm R.A."/>
            <person name="Kues U."/>
            <person name="Blanchette R.A."/>
            <person name="Grigoriev I.V."/>
            <person name="Minto R.E."/>
            <person name="Hibbett D.S."/>
        </authorList>
    </citation>
    <scope>NUCLEOTIDE SEQUENCE [LARGE SCALE GENOMIC DNA]</scope>
    <source>
        <strain evidence="6 7">ATCC 64428</strain>
    </source>
</reference>
<protein>
    <submittedName>
        <fullName evidence="6">Auxin efflux carrier superfamily</fullName>
    </submittedName>
</protein>
<evidence type="ECO:0000256" key="5">
    <source>
        <dbReference type="SAM" id="Phobius"/>
    </source>
</evidence>
<feature type="transmembrane region" description="Helical" evidence="5">
    <location>
        <begin position="392"/>
        <end position="413"/>
    </location>
</feature>